<evidence type="ECO:0000313" key="17">
    <source>
        <dbReference type="EMBL" id="CAF2158149.1"/>
    </source>
</evidence>
<feature type="binding site" evidence="11">
    <location>
        <position position="48"/>
    </location>
    <ligand>
        <name>Ca(2+)</name>
        <dbReference type="ChEBI" id="CHEBI:29108"/>
    </ligand>
</feature>
<dbReference type="GO" id="GO:0016042">
    <property type="term" value="P:lipid catabolic process"/>
    <property type="evidence" value="ECO:0007669"/>
    <property type="project" value="UniProtKB-KW"/>
</dbReference>
<keyword evidence="14" id="KW-0732">Signal</keyword>
<dbReference type="PANTHER" id="PTHR11716">
    <property type="entry name" value="PHOSPHOLIPASE A2 FAMILY MEMBER"/>
    <property type="match status" value="1"/>
</dbReference>
<evidence type="ECO:0000256" key="4">
    <source>
        <dbReference type="ARBA" id="ARBA00022723"/>
    </source>
</evidence>
<keyword evidence="6 11" id="KW-0106">Calcium</keyword>
<feature type="active site" evidence="10">
    <location>
        <position position="67"/>
    </location>
</feature>
<dbReference type="Pfam" id="PF00068">
    <property type="entry name" value="Phospholip_A2_1"/>
    <property type="match status" value="1"/>
</dbReference>
<dbReference type="EMBL" id="CAJNOW010013140">
    <property type="protein sequence ID" value="CAF1618128.1"/>
    <property type="molecule type" value="Genomic_DNA"/>
</dbReference>
<comment type="catalytic activity">
    <reaction evidence="14">
        <text>a 1,2-diacyl-sn-glycero-3-phosphocholine + H2O = a 1-acyl-sn-glycero-3-phosphocholine + a fatty acid + H(+)</text>
        <dbReference type="Rhea" id="RHEA:15801"/>
        <dbReference type="ChEBI" id="CHEBI:15377"/>
        <dbReference type="ChEBI" id="CHEBI:15378"/>
        <dbReference type="ChEBI" id="CHEBI:28868"/>
        <dbReference type="ChEBI" id="CHEBI:57643"/>
        <dbReference type="ChEBI" id="CHEBI:58168"/>
        <dbReference type="EC" id="3.1.1.4"/>
    </reaction>
</comment>
<feature type="disulfide bond" evidence="12">
    <location>
        <begin position="70"/>
        <end position="114"/>
    </location>
</feature>
<dbReference type="CDD" id="cd00125">
    <property type="entry name" value="PLA2c"/>
    <property type="match status" value="1"/>
</dbReference>
<dbReference type="PRINTS" id="PR00389">
    <property type="entry name" value="PHPHLIPASEA2"/>
</dbReference>
<evidence type="ECO:0000256" key="12">
    <source>
        <dbReference type="PIRSR" id="PIRSR601211-3"/>
    </source>
</evidence>
<evidence type="ECO:0000256" key="11">
    <source>
        <dbReference type="PIRSR" id="PIRSR601211-2"/>
    </source>
</evidence>
<organism evidence="17 18">
    <name type="scientific">Rotaria magnacalcarata</name>
    <dbReference type="NCBI Taxonomy" id="392030"/>
    <lineage>
        <taxon>Eukaryota</taxon>
        <taxon>Metazoa</taxon>
        <taxon>Spiralia</taxon>
        <taxon>Gnathifera</taxon>
        <taxon>Rotifera</taxon>
        <taxon>Eurotatoria</taxon>
        <taxon>Bdelloidea</taxon>
        <taxon>Philodinida</taxon>
        <taxon>Philodinidae</taxon>
        <taxon>Rotaria</taxon>
    </lineage>
</organism>
<keyword evidence="7" id="KW-0442">Lipid degradation</keyword>
<dbReference type="GO" id="GO:0005509">
    <property type="term" value="F:calcium ion binding"/>
    <property type="evidence" value="ECO:0007669"/>
    <property type="project" value="InterPro"/>
</dbReference>
<feature type="chain" id="PRO_5035957174" description="Phospholipase A2" evidence="14">
    <location>
        <begin position="17"/>
        <end position="147"/>
    </location>
</feature>
<evidence type="ECO:0000256" key="5">
    <source>
        <dbReference type="ARBA" id="ARBA00022801"/>
    </source>
</evidence>
<comment type="cofactor">
    <cofactor evidence="11">
        <name>Ca(2+)</name>
        <dbReference type="ChEBI" id="CHEBI:29108"/>
    </cofactor>
    <text evidence="11">Binds 1 Ca(2+) ion per subunit.</text>
</comment>
<reference evidence="17" key="1">
    <citation type="submission" date="2021-02" db="EMBL/GenBank/DDBJ databases">
        <authorList>
            <person name="Nowell W R."/>
        </authorList>
    </citation>
    <scope>NUCLEOTIDE SEQUENCE</scope>
</reference>
<dbReference type="SMART" id="SM00085">
    <property type="entry name" value="PA2c"/>
    <property type="match status" value="1"/>
</dbReference>
<comment type="subcellular location">
    <subcellularLocation>
        <location evidence="1 14">Secreted</location>
    </subcellularLocation>
</comment>
<dbReference type="Gene3D" id="1.20.90.10">
    <property type="entry name" value="Phospholipase A2 domain"/>
    <property type="match status" value="1"/>
</dbReference>
<dbReference type="InterPro" id="IPR016090">
    <property type="entry name" value="PLA2-like_dom"/>
</dbReference>
<evidence type="ECO:0000256" key="2">
    <source>
        <dbReference type="ARBA" id="ARBA00013278"/>
    </source>
</evidence>
<name>A0A816YJ50_9BILA</name>
<protein>
    <recommendedName>
        <fullName evidence="2 14">Phospholipase A2</fullName>
        <ecNumber evidence="2 14">3.1.1.4</ecNumber>
    </recommendedName>
</protein>
<evidence type="ECO:0000256" key="3">
    <source>
        <dbReference type="ARBA" id="ARBA00022525"/>
    </source>
</evidence>
<dbReference type="PROSITE" id="PS00119">
    <property type="entry name" value="PA2_ASP"/>
    <property type="match status" value="1"/>
</dbReference>
<evidence type="ECO:0000256" key="1">
    <source>
        <dbReference type="ARBA" id="ARBA00004613"/>
    </source>
</evidence>
<evidence type="ECO:0000256" key="8">
    <source>
        <dbReference type="ARBA" id="ARBA00023098"/>
    </source>
</evidence>
<feature type="active site" evidence="10">
    <location>
        <position position="115"/>
    </location>
</feature>
<keyword evidence="9 12" id="KW-1015">Disulfide bond</keyword>
<dbReference type="InterPro" id="IPR033112">
    <property type="entry name" value="PLA2_Asp_AS"/>
</dbReference>
<dbReference type="PANTHER" id="PTHR11716:SF47">
    <property type="entry name" value="PHOSPHOLIPASE A2-ALPHA"/>
    <property type="match status" value="1"/>
</dbReference>
<evidence type="ECO:0000256" key="9">
    <source>
        <dbReference type="ARBA" id="ARBA00023157"/>
    </source>
</evidence>
<feature type="domain" description="Phospholipase A2-like central" evidence="15">
    <location>
        <begin position="22"/>
        <end position="147"/>
    </location>
</feature>
<dbReference type="OrthoDB" id="5841574at2759"/>
<keyword evidence="3 14" id="KW-0964">Secreted</keyword>
<dbReference type="PROSITE" id="PS00118">
    <property type="entry name" value="PA2_HIS"/>
    <property type="match status" value="1"/>
</dbReference>
<proteinExistence type="inferred from homology"/>
<keyword evidence="4 11" id="KW-0479">Metal-binding</keyword>
<dbReference type="AlphaFoldDB" id="A0A816YJ50"/>
<evidence type="ECO:0000256" key="14">
    <source>
        <dbReference type="RuleBase" id="RU361236"/>
    </source>
</evidence>
<gene>
    <name evidence="16" type="ORF">KQP761_LOCUS24300</name>
    <name evidence="17" type="ORF">MBJ925_LOCUS32679</name>
</gene>
<evidence type="ECO:0000259" key="15">
    <source>
        <dbReference type="SMART" id="SM00085"/>
    </source>
</evidence>
<dbReference type="GO" id="GO:0050482">
    <property type="term" value="P:arachidonate secretion"/>
    <property type="evidence" value="ECO:0007669"/>
    <property type="project" value="InterPro"/>
</dbReference>
<feature type="disulfide bond" evidence="12">
    <location>
        <begin position="100"/>
        <end position="112"/>
    </location>
</feature>
<dbReference type="GO" id="GO:0006644">
    <property type="term" value="P:phospholipid metabolic process"/>
    <property type="evidence" value="ECO:0007669"/>
    <property type="project" value="InterPro"/>
</dbReference>
<feature type="disulfide bond" evidence="12">
    <location>
        <begin position="63"/>
        <end position="121"/>
    </location>
</feature>
<feature type="disulfide bond" evidence="12">
    <location>
        <begin position="81"/>
        <end position="107"/>
    </location>
</feature>
<dbReference type="SUPFAM" id="SSF48619">
    <property type="entry name" value="Phospholipase A2, PLA2"/>
    <property type="match status" value="1"/>
</dbReference>
<evidence type="ECO:0000256" key="6">
    <source>
        <dbReference type="ARBA" id="ARBA00022837"/>
    </source>
</evidence>
<evidence type="ECO:0000256" key="13">
    <source>
        <dbReference type="RuleBase" id="RU003654"/>
    </source>
</evidence>
<evidence type="ECO:0000256" key="7">
    <source>
        <dbReference type="ARBA" id="ARBA00022963"/>
    </source>
</evidence>
<feature type="binding site" evidence="11">
    <location>
        <position position="68"/>
    </location>
    <ligand>
        <name>Ca(2+)</name>
        <dbReference type="ChEBI" id="CHEBI:29108"/>
    </ligand>
</feature>
<dbReference type="Proteomes" id="UP000663824">
    <property type="component" value="Unassembled WGS sequence"/>
</dbReference>
<evidence type="ECO:0000256" key="10">
    <source>
        <dbReference type="PIRSR" id="PIRSR601211-1"/>
    </source>
</evidence>
<dbReference type="GO" id="GO:0005576">
    <property type="term" value="C:extracellular region"/>
    <property type="evidence" value="ECO:0007669"/>
    <property type="project" value="UniProtKB-SubCell"/>
</dbReference>
<keyword evidence="5 14" id="KW-0378">Hydrolase</keyword>
<keyword evidence="8 14" id="KW-0443">Lipid metabolism</keyword>
<feature type="disulfide bond" evidence="12">
    <location>
        <begin position="47"/>
        <end position="64"/>
    </location>
</feature>
<comment type="similarity">
    <text evidence="13">Belongs to the phospholipase A2 family.</text>
</comment>
<dbReference type="InterPro" id="IPR033113">
    <property type="entry name" value="PLA2_histidine"/>
</dbReference>
<sequence>MIILMLVLCFLPGTHAGTPQRNLIQFKNMINHKGFSSLDYIGYGCWCGWGTYGAKVLDNTDRCCQLHDQCYDRISGGFFGCSPKLVTYDWKELSNGGIQCTDKANTCDRNACKCDRVAVECYAQYRQSYNANYLDGKYTGNKKIACK</sequence>
<dbReference type="GO" id="GO:0004623">
    <property type="term" value="F:phospholipase A2 activity"/>
    <property type="evidence" value="ECO:0007669"/>
    <property type="project" value="UniProtKB-EC"/>
</dbReference>
<evidence type="ECO:0000313" key="18">
    <source>
        <dbReference type="Proteomes" id="UP000663824"/>
    </source>
</evidence>
<evidence type="ECO:0000313" key="16">
    <source>
        <dbReference type="EMBL" id="CAF1618128.1"/>
    </source>
</evidence>
<feature type="signal peptide" evidence="14">
    <location>
        <begin position="1"/>
        <end position="16"/>
    </location>
</feature>
<feature type="binding site" evidence="11">
    <location>
        <position position="50"/>
    </location>
    <ligand>
        <name>Ca(2+)</name>
        <dbReference type="ChEBI" id="CHEBI:29108"/>
    </ligand>
</feature>
<dbReference type="Proteomes" id="UP000663834">
    <property type="component" value="Unassembled WGS sequence"/>
</dbReference>
<comment type="caution">
    <text evidence="17">The sequence shown here is derived from an EMBL/GenBank/DDBJ whole genome shotgun (WGS) entry which is preliminary data.</text>
</comment>
<dbReference type="EMBL" id="CAJNRE010017907">
    <property type="protein sequence ID" value="CAF2158149.1"/>
    <property type="molecule type" value="Genomic_DNA"/>
</dbReference>
<dbReference type="InterPro" id="IPR001211">
    <property type="entry name" value="PLA2"/>
</dbReference>
<dbReference type="InterPro" id="IPR036444">
    <property type="entry name" value="PLipase_A2_dom_sf"/>
</dbReference>
<dbReference type="EC" id="3.1.1.4" evidence="2 14"/>
<accession>A0A816YJ50</accession>